<dbReference type="RefSeq" id="WP_354010173.1">
    <property type="nucleotide sequence ID" value="NZ_JBEWTA010000001.1"/>
</dbReference>
<dbReference type="PANTHER" id="PTHR43823:SF4">
    <property type="entry name" value="SPORULATION PROTEIN YKVU"/>
    <property type="match status" value="1"/>
</dbReference>
<feature type="transmembrane region" description="Helical" evidence="10">
    <location>
        <begin position="390"/>
        <end position="410"/>
    </location>
</feature>
<keyword evidence="4" id="KW-0813">Transport</keyword>
<dbReference type="InterPro" id="IPR002528">
    <property type="entry name" value="MATE_fam"/>
</dbReference>
<dbReference type="InterPro" id="IPR051327">
    <property type="entry name" value="MATE_MepA_subfamily"/>
</dbReference>
<keyword evidence="9" id="KW-0046">Antibiotic resistance</keyword>
<dbReference type="PANTHER" id="PTHR43823">
    <property type="entry name" value="SPORULATION PROTEIN YKVU"/>
    <property type="match status" value="1"/>
</dbReference>
<keyword evidence="12" id="KW-1185">Reference proteome</keyword>
<feature type="transmembrane region" description="Helical" evidence="10">
    <location>
        <begin position="93"/>
        <end position="117"/>
    </location>
</feature>
<keyword evidence="7 10" id="KW-1133">Transmembrane helix</keyword>
<keyword evidence="5" id="KW-1003">Cell membrane</keyword>
<feature type="transmembrane region" description="Helical" evidence="10">
    <location>
        <begin position="237"/>
        <end position="258"/>
    </location>
</feature>
<comment type="subcellular location">
    <subcellularLocation>
        <location evidence="1">Cell inner membrane</location>
        <topology evidence="1">Multi-pass membrane protein</topology>
    </subcellularLocation>
</comment>
<feature type="transmembrane region" description="Helical" evidence="10">
    <location>
        <begin position="416"/>
        <end position="434"/>
    </location>
</feature>
<feature type="transmembrane region" description="Helical" evidence="10">
    <location>
        <begin position="314"/>
        <end position="336"/>
    </location>
</feature>
<evidence type="ECO:0000256" key="1">
    <source>
        <dbReference type="ARBA" id="ARBA00004429"/>
    </source>
</evidence>
<dbReference type="PIRSF" id="PIRSF006603">
    <property type="entry name" value="DinF"/>
    <property type="match status" value="1"/>
</dbReference>
<feature type="transmembrane region" description="Helical" evidence="10">
    <location>
        <begin position="356"/>
        <end position="378"/>
    </location>
</feature>
<organism evidence="11 12">
    <name type="scientific">Endozoicomonas lisbonensis</name>
    <dbReference type="NCBI Taxonomy" id="3120522"/>
    <lineage>
        <taxon>Bacteria</taxon>
        <taxon>Pseudomonadati</taxon>
        <taxon>Pseudomonadota</taxon>
        <taxon>Gammaproteobacteria</taxon>
        <taxon>Oceanospirillales</taxon>
        <taxon>Endozoicomonadaceae</taxon>
        <taxon>Endozoicomonas</taxon>
    </lineage>
</organism>
<evidence type="ECO:0000256" key="10">
    <source>
        <dbReference type="SAM" id="Phobius"/>
    </source>
</evidence>
<dbReference type="Pfam" id="PF01554">
    <property type="entry name" value="MatE"/>
    <property type="match status" value="2"/>
</dbReference>
<evidence type="ECO:0000256" key="2">
    <source>
        <dbReference type="ARBA" id="ARBA00008417"/>
    </source>
</evidence>
<keyword evidence="6 10" id="KW-0812">Transmembrane</keyword>
<protein>
    <recommendedName>
        <fullName evidence="3">Multidrug export protein MepA</fullName>
    </recommendedName>
</protein>
<feature type="transmembrane region" description="Helical" evidence="10">
    <location>
        <begin position="54"/>
        <end position="81"/>
    </location>
</feature>
<evidence type="ECO:0000256" key="9">
    <source>
        <dbReference type="ARBA" id="ARBA00023251"/>
    </source>
</evidence>
<sequence>MASKSIDLKNDPIKRSFFRYLMPAITGMVIKSIFIMVDTIFIGRGVGPDGLAAISMAVPFFSFFTALAMMIGIGGSALMSIEFGKGNHQAGQGLFVQSILLAVLVAGGLALGGRFWLDDILALVGATGQIAVYSGQYLGIMLNFFVLYSLGWVLSCFVRNDTNPALAMYALAGGALMNIVLDYLFIMRFGWGVEGAAYATIIANLISMVILLIHFLTRRGHLRFSLSGIGVDRMRRILNIGLPIFFIESSVAATSMVFNTVLLAKGGLYISVYSIVLNTAVLTLFILVGIGQACQPIISFNYGAGAVSKVRETLFVGLKFAIATGLAAVAIVWLGAESIASLFVVDNPELVAMAAIALRFYFLAYPFMGLNLMVANLFQATERSASATVLSLARGFVLVVIGLLVIPVFLPDNGVWLSLLFAEAVTVLFSLVMLRRYLRTPAVPVQAH</sequence>
<dbReference type="CDD" id="cd13143">
    <property type="entry name" value="MATE_MepA_like"/>
    <property type="match status" value="1"/>
</dbReference>
<dbReference type="EMBL" id="JBEWTB010000002">
    <property type="protein sequence ID" value="MET4755790.1"/>
    <property type="molecule type" value="Genomic_DNA"/>
</dbReference>
<evidence type="ECO:0000256" key="4">
    <source>
        <dbReference type="ARBA" id="ARBA00022448"/>
    </source>
</evidence>
<feature type="transmembrane region" description="Helical" evidence="10">
    <location>
        <begin position="270"/>
        <end position="293"/>
    </location>
</feature>
<name>A0ABV2SDF7_9GAMM</name>
<evidence type="ECO:0000313" key="12">
    <source>
        <dbReference type="Proteomes" id="UP001549366"/>
    </source>
</evidence>
<dbReference type="InterPro" id="IPR048279">
    <property type="entry name" value="MdtK-like"/>
</dbReference>
<feature type="transmembrane region" description="Helical" evidence="10">
    <location>
        <begin position="20"/>
        <end position="42"/>
    </location>
</feature>
<evidence type="ECO:0000256" key="8">
    <source>
        <dbReference type="ARBA" id="ARBA00023136"/>
    </source>
</evidence>
<feature type="transmembrane region" description="Helical" evidence="10">
    <location>
        <begin position="137"/>
        <end position="158"/>
    </location>
</feature>
<accession>A0ABV2SDF7</accession>
<comment type="caution">
    <text evidence="11">The sequence shown here is derived from an EMBL/GenBank/DDBJ whole genome shotgun (WGS) entry which is preliminary data.</text>
</comment>
<comment type="similarity">
    <text evidence="2">Belongs to the multi antimicrobial extrusion (MATE) (TC 2.A.66.1) family. MepA subfamily.</text>
</comment>
<evidence type="ECO:0000256" key="7">
    <source>
        <dbReference type="ARBA" id="ARBA00022989"/>
    </source>
</evidence>
<proteinExistence type="inferred from homology"/>
<evidence type="ECO:0000256" key="3">
    <source>
        <dbReference type="ARBA" id="ARBA00022106"/>
    </source>
</evidence>
<gene>
    <name evidence="11" type="ORF">V5J35_000982</name>
</gene>
<evidence type="ECO:0000313" key="11">
    <source>
        <dbReference type="EMBL" id="MET4755790.1"/>
    </source>
</evidence>
<feature type="transmembrane region" description="Helical" evidence="10">
    <location>
        <begin position="165"/>
        <end position="186"/>
    </location>
</feature>
<evidence type="ECO:0000256" key="5">
    <source>
        <dbReference type="ARBA" id="ARBA00022475"/>
    </source>
</evidence>
<dbReference type="Proteomes" id="UP001549366">
    <property type="component" value="Unassembled WGS sequence"/>
</dbReference>
<evidence type="ECO:0000256" key="6">
    <source>
        <dbReference type="ARBA" id="ARBA00022692"/>
    </source>
</evidence>
<keyword evidence="8 10" id="KW-0472">Membrane</keyword>
<dbReference type="NCBIfam" id="TIGR00797">
    <property type="entry name" value="matE"/>
    <property type="match status" value="1"/>
</dbReference>
<reference evidence="11 12" key="1">
    <citation type="submission" date="2024-06" db="EMBL/GenBank/DDBJ databases">
        <title>Genomic Encyclopedia of Type Strains, Phase V (KMG-V): Genome sequencing to study the core and pangenomes of soil and plant-associated prokaryotes.</title>
        <authorList>
            <person name="Whitman W."/>
        </authorList>
    </citation>
    <scope>NUCLEOTIDE SEQUENCE [LARGE SCALE GENOMIC DNA]</scope>
    <source>
        <strain evidence="11 12">NE40</strain>
    </source>
</reference>
<dbReference type="InterPro" id="IPR045070">
    <property type="entry name" value="MATE_MepA-like"/>
</dbReference>
<feature type="transmembrane region" description="Helical" evidence="10">
    <location>
        <begin position="198"/>
        <end position="216"/>
    </location>
</feature>